<dbReference type="PANTHER" id="PTHR35563:SF2">
    <property type="entry name" value="BARREL METAL-DEPENDENT HYDROLASE, PUTATIVE (AFU_ORTHOLOGUE AFUA_1G16240)-RELATED"/>
    <property type="match status" value="1"/>
</dbReference>
<dbReference type="Gene3D" id="3.20.20.140">
    <property type="entry name" value="Metal-dependent hydrolases"/>
    <property type="match status" value="1"/>
</dbReference>
<evidence type="ECO:0000259" key="1">
    <source>
        <dbReference type="Pfam" id="PF04909"/>
    </source>
</evidence>
<dbReference type="PANTHER" id="PTHR35563">
    <property type="entry name" value="BARREL METAL-DEPENDENT HYDROLASE, PUTATIVE (AFU_ORTHOLOGUE AFUA_1G16240)-RELATED"/>
    <property type="match status" value="1"/>
</dbReference>
<proteinExistence type="predicted"/>
<dbReference type="STRING" id="363999.A0A439D512"/>
<reference evidence="2 3" key="1">
    <citation type="submission" date="2018-12" db="EMBL/GenBank/DDBJ databases">
        <title>Draft genome sequence of Xylaria grammica IHI A82.</title>
        <authorList>
            <person name="Buettner E."/>
            <person name="Kellner H."/>
        </authorList>
    </citation>
    <scope>NUCLEOTIDE SEQUENCE [LARGE SCALE GENOMIC DNA]</scope>
    <source>
        <strain evidence="2 3">IHI A82</strain>
    </source>
</reference>
<evidence type="ECO:0000313" key="2">
    <source>
        <dbReference type="EMBL" id="RWA09488.1"/>
    </source>
</evidence>
<dbReference type="AlphaFoldDB" id="A0A439D512"/>
<name>A0A439D512_9PEZI</name>
<gene>
    <name evidence="2" type="ORF">EKO27_g5609</name>
</gene>
<evidence type="ECO:0000313" key="3">
    <source>
        <dbReference type="Proteomes" id="UP000286045"/>
    </source>
</evidence>
<dbReference type="Pfam" id="PF04909">
    <property type="entry name" value="Amidohydro_2"/>
    <property type="match status" value="1"/>
</dbReference>
<organism evidence="2 3">
    <name type="scientific">Xylaria grammica</name>
    <dbReference type="NCBI Taxonomy" id="363999"/>
    <lineage>
        <taxon>Eukaryota</taxon>
        <taxon>Fungi</taxon>
        <taxon>Dikarya</taxon>
        <taxon>Ascomycota</taxon>
        <taxon>Pezizomycotina</taxon>
        <taxon>Sordariomycetes</taxon>
        <taxon>Xylariomycetidae</taxon>
        <taxon>Xylariales</taxon>
        <taxon>Xylariaceae</taxon>
        <taxon>Xylaria</taxon>
    </lineage>
</organism>
<dbReference type="EMBL" id="RYZI01000152">
    <property type="protein sequence ID" value="RWA09488.1"/>
    <property type="molecule type" value="Genomic_DNA"/>
</dbReference>
<keyword evidence="3" id="KW-1185">Reference proteome</keyword>
<feature type="domain" description="Amidohydrolase-related" evidence="1">
    <location>
        <begin position="19"/>
        <end position="312"/>
    </location>
</feature>
<dbReference type="GO" id="GO:0016787">
    <property type="term" value="F:hydrolase activity"/>
    <property type="evidence" value="ECO:0007669"/>
    <property type="project" value="InterPro"/>
</dbReference>
<dbReference type="Proteomes" id="UP000286045">
    <property type="component" value="Unassembled WGS sequence"/>
</dbReference>
<protein>
    <recommendedName>
        <fullName evidence="1">Amidohydrolase-related domain-containing protein</fullName>
    </recommendedName>
</protein>
<dbReference type="InterPro" id="IPR032466">
    <property type="entry name" value="Metal_Hydrolase"/>
</dbReference>
<sequence length="313" mass="35514">MTTTVTENPGKALFPNGGWDTHHHIFEPALFPYSPQRHLTPPAATVEQFVDFKRKLGLNGSVLTHGMSYGDDCTSLKAFVPLLGSETTRAIGIIDPQTTSDADLIAMHKAGIRGIRINLYRYKAMEDVELQKKAIIDHAARVAKLSLGWNLTMTTIHTEFWSELAPFVEATMAKSGIQLITDHFGLLKAASMLPSQYHEDPSRQPGFAHVMKLVRDGHLWVKLSAPYRVSERPDYADVKFLVRAFFDANKYRLVWGSDWPHTPRMRVRLPEEALTETPFLEVDDLAWLKSLRSWLSDEEWDLLMVENPKALFN</sequence>
<dbReference type="InterPro" id="IPR006680">
    <property type="entry name" value="Amidohydro-rel"/>
</dbReference>
<dbReference type="InterPro" id="IPR052358">
    <property type="entry name" value="Aro_Compnd_Degr_Hydrolases"/>
</dbReference>
<accession>A0A439D512</accession>
<dbReference type="SUPFAM" id="SSF51556">
    <property type="entry name" value="Metallo-dependent hydrolases"/>
    <property type="match status" value="1"/>
</dbReference>
<comment type="caution">
    <text evidence="2">The sequence shown here is derived from an EMBL/GenBank/DDBJ whole genome shotgun (WGS) entry which is preliminary data.</text>
</comment>